<dbReference type="Pfam" id="PF02493">
    <property type="entry name" value="MORN"/>
    <property type="match status" value="3"/>
</dbReference>
<name>A0AAP5H901_PAEAM</name>
<accession>A0AAP5H901</accession>
<dbReference type="PANTHER" id="PTHR43215">
    <property type="entry name" value="RADIAL SPOKE HEAD 1 HOMOLOG"/>
    <property type="match status" value="1"/>
</dbReference>
<evidence type="ECO:0008006" key="4">
    <source>
        <dbReference type="Google" id="ProtNLM"/>
    </source>
</evidence>
<keyword evidence="1" id="KW-0677">Repeat</keyword>
<dbReference type="AlphaFoldDB" id="A0AAP5H901"/>
<dbReference type="SMART" id="SM00698">
    <property type="entry name" value="MORN"/>
    <property type="match status" value="3"/>
</dbReference>
<gene>
    <name evidence="2" type="ORF">J2W91_004580</name>
</gene>
<evidence type="ECO:0000313" key="3">
    <source>
        <dbReference type="Proteomes" id="UP001254832"/>
    </source>
</evidence>
<comment type="caution">
    <text evidence="2">The sequence shown here is derived from an EMBL/GenBank/DDBJ whole genome shotgun (WGS) entry which is preliminary data.</text>
</comment>
<organism evidence="2 3">
    <name type="scientific">Paenibacillus amylolyticus</name>
    <dbReference type="NCBI Taxonomy" id="1451"/>
    <lineage>
        <taxon>Bacteria</taxon>
        <taxon>Bacillati</taxon>
        <taxon>Bacillota</taxon>
        <taxon>Bacilli</taxon>
        <taxon>Bacillales</taxon>
        <taxon>Paenibacillaceae</taxon>
        <taxon>Paenibacillus</taxon>
    </lineage>
</organism>
<dbReference type="Proteomes" id="UP001254832">
    <property type="component" value="Unassembled WGS sequence"/>
</dbReference>
<reference evidence="2" key="1">
    <citation type="submission" date="2023-07" db="EMBL/GenBank/DDBJ databases">
        <title>Sorghum-associated microbial communities from plants grown in Nebraska, USA.</title>
        <authorList>
            <person name="Schachtman D."/>
        </authorList>
    </citation>
    <scope>NUCLEOTIDE SEQUENCE</scope>
    <source>
        <strain evidence="2">BE80</strain>
    </source>
</reference>
<protein>
    <recommendedName>
        <fullName evidence="4">MORN repeat-containing protein</fullName>
    </recommendedName>
</protein>
<dbReference type="Gene3D" id="2.20.110.10">
    <property type="entry name" value="Histone H3 K4-specific methyltransferase SET7/9 N-terminal domain"/>
    <property type="match status" value="2"/>
</dbReference>
<evidence type="ECO:0000313" key="2">
    <source>
        <dbReference type="EMBL" id="MDR6726074.1"/>
    </source>
</evidence>
<dbReference type="EMBL" id="JAVDTR010000015">
    <property type="protein sequence ID" value="MDR6726074.1"/>
    <property type="molecule type" value="Genomic_DNA"/>
</dbReference>
<sequence>MKDMKKFIAINLLTIGLLIGTSVSNVGELYAATTQEVSLTLSNKGTYYGEVQNGKPHGKGTATWGEYKTYTGEWRYGKRSGQGKLVTTVPDINQVIYEGTWANDKQNGQGTLREYSKFNEYSKEYDRATAQQGSFKNGKAVSGYTVIRDYTLDSEVAFRYMTNDVIVAFSLSDANDLNAPLKSENMSLFAFVDLKKGSGFLMQYNNNSQHMYQYGTYKKNLSGETNLFNGTIELFNWHYDEISIASVQKSKIASYKVVPTSEELHKYRESIIKKKLNLLDPYMSNFKKIYNQL</sequence>
<dbReference type="InterPro" id="IPR003409">
    <property type="entry name" value="MORN"/>
</dbReference>
<proteinExistence type="predicted"/>
<dbReference type="SUPFAM" id="SSF82185">
    <property type="entry name" value="Histone H3 K4-specific methyltransferase SET7/9 N-terminal domain"/>
    <property type="match status" value="1"/>
</dbReference>
<dbReference type="PANTHER" id="PTHR43215:SF14">
    <property type="entry name" value="RADIAL SPOKE HEAD 1 HOMOLOG"/>
    <property type="match status" value="1"/>
</dbReference>
<evidence type="ECO:0000256" key="1">
    <source>
        <dbReference type="ARBA" id="ARBA00022737"/>
    </source>
</evidence>